<reference evidence="3" key="1">
    <citation type="submission" date="2020-10" db="EMBL/GenBank/DDBJ databases">
        <authorList>
            <person name="Gilroy R."/>
        </authorList>
    </citation>
    <scope>NUCLEOTIDE SEQUENCE</scope>
    <source>
        <strain evidence="3">CHK193-30670</strain>
    </source>
</reference>
<evidence type="ECO:0000256" key="1">
    <source>
        <dbReference type="SAM" id="Coils"/>
    </source>
</evidence>
<sequence length="390" mass="46079">MKNSYVRLRIEGKNPDLFFKLYIINKISYKNLKRRKGVLELTVKYEDYLFLENKKGIYNIYVIKEYGLIKYKNFILKNISLVIAFIISLIYLIIISNMAFNIDVIHNNKEIRNLVYDELKRNDISNYRFIPSYNKRRKILDKIVKENKDDLEWLEIERKGSILNVKVTERKINDKEKSTKPRHIIAKKSGIITSITASHGEILKKKNDYVNEGEILISGDIIKDETVKGQVRAEGRVYAETWYLVNVTYPLNYEEIIYQSKVKNNIILNFLGKDIQLFKNYSKNYLENSKTLIKDKIFPFSIRIEKQRKIKVNKQKYTEEEALNKAIEEAENKINKKLEAGEYIIDKKALNFTMNDSTIEVEVFFKVNEDITAYKDVDESLLNKDDNKVE</sequence>
<dbReference type="EMBL" id="DVMT01000053">
    <property type="protein sequence ID" value="HIU40692.1"/>
    <property type="molecule type" value="Genomic_DNA"/>
</dbReference>
<evidence type="ECO:0000256" key="2">
    <source>
        <dbReference type="SAM" id="Phobius"/>
    </source>
</evidence>
<feature type="coiled-coil region" evidence="1">
    <location>
        <begin position="313"/>
        <end position="340"/>
    </location>
</feature>
<gene>
    <name evidence="3" type="ORF">IAB68_05275</name>
</gene>
<proteinExistence type="predicted"/>
<evidence type="ECO:0000313" key="4">
    <source>
        <dbReference type="Proteomes" id="UP000824074"/>
    </source>
</evidence>
<keyword evidence="2" id="KW-0472">Membrane</keyword>
<dbReference type="InterPro" id="IPR010690">
    <property type="entry name" value="YqfD"/>
</dbReference>
<keyword evidence="2" id="KW-0812">Transmembrane</keyword>
<evidence type="ECO:0000313" key="3">
    <source>
        <dbReference type="EMBL" id="HIU40692.1"/>
    </source>
</evidence>
<reference evidence="3" key="2">
    <citation type="journal article" date="2021" name="PeerJ">
        <title>Extensive microbial diversity within the chicken gut microbiome revealed by metagenomics and culture.</title>
        <authorList>
            <person name="Gilroy R."/>
            <person name="Ravi A."/>
            <person name="Getino M."/>
            <person name="Pursley I."/>
            <person name="Horton D.L."/>
            <person name="Alikhan N.F."/>
            <person name="Baker D."/>
            <person name="Gharbi K."/>
            <person name="Hall N."/>
            <person name="Watson M."/>
            <person name="Adriaenssens E.M."/>
            <person name="Foster-Nyarko E."/>
            <person name="Jarju S."/>
            <person name="Secka A."/>
            <person name="Antonio M."/>
            <person name="Oren A."/>
            <person name="Chaudhuri R.R."/>
            <person name="La Ragione R."/>
            <person name="Hildebrand F."/>
            <person name="Pallen M.J."/>
        </authorList>
    </citation>
    <scope>NUCLEOTIDE SEQUENCE</scope>
    <source>
        <strain evidence="3">CHK193-30670</strain>
    </source>
</reference>
<dbReference type="Proteomes" id="UP000824074">
    <property type="component" value="Unassembled WGS sequence"/>
</dbReference>
<keyword evidence="2" id="KW-1133">Transmembrane helix</keyword>
<accession>A0A9D1LJ92</accession>
<organism evidence="3 4">
    <name type="scientific">Candidatus Aphodocola excrementigallinarum</name>
    <dbReference type="NCBI Taxonomy" id="2840670"/>
    <lineage>
        <taxon>Bacteria</taxon>
        <taxon>Bacillati</taxon>
        <taxon>Bacillota</taxon>
        <taxon>Bacilli</taxon>
        <taxon>Candidatus Aphodocola</taxon>
    </lineage>
</organism>
<dbReference type="AlphaFoldDB" id="A0A9D1LJ92"/>
<feature type="transmembrane region" description="Helical" evidence="2">
    <location>
        <begin position="79"/>
        <end position="100"/>
    </location>
</feature>
<dbReference type="Pfam" id="PF06898">
    <property type="entry name" value="YqfD"/>
    <property type="match status" value="1"/>
</dbReference>
<comment type="caution">
    <text evidence="3">The sequence shown here is derived from an EMBL/GenBank/DDBJ whole genome shotgun (WGS) entry which is preliminary data.</text>
</comment>
<name>A0A9D1LJ92_9FIRM</name>
<protein>
    <submittedName>
        <fullName evidence="3">Sporulation protein YqfD</fullName>
    </submittedName>
</protein>
<keyword evidence="1" id="KW-0175">Coiled coil</keyword>